<sequence>MVMGGHCGSPQTALKLILRALLARTRGRFLLHNSGHATLQGPAFPFHFSRQIFSFPFLLIKDHAALHSGPTSCLLRHESYLPDGLKSSPKPDLKAGSSRHVIASRSLHFNRLLPSSFLFARSFSYAQFSSLDDLKETDNKEEIKLEEETVASDSSNGNIAKESLETHFARELVYAKENELQSLRSALRARERENELLQELHDRVSNELKELKLEKGKSSSSGRTASQFSSSVVSAEVQQSEERFSGSIWAEAEESSPVILTDELRDLSRADLQKVGAVATSENAVNPLEDGDEDNLKPGILDEFSSIDSNILEVNGVKDQEVTNARNLKEGGNVAGLVKGANKERKSLDSKLVESGEIHPWPEWTSFLNHLKKNNYFSSDIEDDLVEGEVEINGRVKKAAMDFARDRDDIFEFFSKNDLKVLARFGCPSTDRKVVNAGKRLRAHFEISESSVCQPCTLKSTCARAFSESGAGKAATIDVIRLLLQIALDAGEPVDASLSLPTQVERAVLSLLVEAVESSKVPRDPDLPRPEARESFTFSTTKTRPVEARSKLRAGNEQVEMKPGDWKCPECHYVNFSRNRHCRECSAARPPQEMRPGDWECPKCQYVNYSKNMECRDCHAERPRGSSSRKDLSNDYGTRGGRSFDGRQGSRERQAFGHRERDDRRDSFGDFSSPTGSSRSRHEEWKPDLKKAKWKSNNDFDDDISGSDESMDLEDGDSELDDLELDDDLDEDFDDLDASDEEIDDDRIQKKNKSRNSFRDEADEEDDLWDDLDDRPKGRGDARGGRNATPEFARSARNANDNRSSSRDFSRSGGSEFSTRGGYDRGGRGGRGGRGSRGGGGGGSGGGRGRGGGGRGTRGGIGRGRRA</sequence>
<evidence type="ECO:0000313" key="2">
    <source>
        <dbReference type="Proteomes" id="UP001162992"/>
    </source>
</evidence>
<proteinExistence type="predicted"/>
<comment type="caution">
    <text evidence="1">The sequence shown here is derived from an EMBL/GenBank/DDBJ whole genome shotgun (WGS) entry which is preliminary data.</text>
</comment>
<gene>
    <name evidence="1" type="ORF">O6H91_12G073600</name>
</gene>
<dbReference type="EMBL" id="CM055103">
    <property type="protein sequence ID" value="KAJ7536554.1"/>
    <property type="molecule type" value="Genomic_DNA"/>
</dbReference>
<reference evidence="2" key="1">
    <citation type="journal article" date="2024" name="Proc. Natl. Acad. Sci. U.S.A.">
        <title>Extraordinary preservation of gene collinearity over three hundred million years revealed in homosporous lycophytes.</title>
        <authorList>
            <person name="Li C."/>
            <person name="Wickell D."/>
            <person name="Kuo L.Y."/>
            <person name="Chen X."/>
            <person name="Nie B."/>
            <person name="Liao X."/>
            <person name="Peng D."/>
            <person name="Ji J."/>
            <person name="Jenkins J."/>
            <person name="Williams M."/>
            <person name="Shu S."/>
            <person name="Plott C."/>
            <person name="Barry K."/>
            <person name="Rajasekar S."/>
            <person name="Grimwood J."/>
            <person name="Han X."/>
            <person name="Sun S."/>
            <person name="Hou Z."/>
            <person name="He W."/>
            <person name="Dai G."/>
            <person name="Sun C."/>
            <person name="Schmutz J."/>
            <person name="Leebens-Mack J.H."/>
            <person name="Li F.W."/>
            <person name="Wang L."/>
        </authorList>
    </citation>
    <scope>NUCLEOTIDE SEQUENCE [LARGE SCALE GENOMIC DNA]</scope>
    <source>
        <strain evidence="2">cv. PW_Plant_1</strain>
    </source>
</reference>
<protein>
    <submittedName>
        <fullName evidence="1">Uncharacterized protein</fullName>
    </submittedName>
</protein>
<accession>A0ACC2C3F3</accession>
<keyword evidence="2" id="KW-1185">Reference proteome</keyword>
<name>A0ACC2C3F3_DIPCM</name>
<evidence type="ECO:0000313" key="1">
    <source>
        <dbReference type="EMBL" id="KAJ7536554.1"/>
    </source>
</evidence>
<organism evidence="1 2">
    <name type="scientific">Diphasiastrum complanatum</name>
    <name type="common">Issler's clubmoss</name>
    <name type="synonym">Lycopodium complanatum</name>
    <dbReference type="NCBI Taxonomy" id="34168"/>
    <lineage>
        <taxon>Eukaryota</taxon>
        <taxon>Viridiplantae</taxon>
        <taxon>Streptophyta</taxon>
        <taxon>Embryophyta</taxon>
        <taxon>Tracheophyta</taxon>
        <taxon>Lycopodiopsida</taxon>
        <taxon>Lycopodiales</taxon>
        <taxon>Lycopodiaceae</taxon>
        <taxon>Lycopodioideae</taxon>
        <taxon>Diphasiastrum</taxon>
    </lineage>
</organism>
<dbReference type="Proteomes" id="UP001162992">
    <property type="component" value="Chromosome 12"/>
</dbReference>